<sequence>MQKPIPLPAADAAERLADDMRNERVYVFCPNRFWSSVLVGCDGGTLYLPTALGVVFVEETNTEPMWEVVDSLPRPIEAGESVLTWPRTPEGHRELLSAGIDNTPPPQEAGSLPLLLIPEEGRSPRMPKLLTDAISVYEPVSAARIRARARHVT</sequence>
<keyword evidence="2" id="KW-1185">Reference proteome</keyword>
<gene>
    <name evidence="1" type="ORF">KGD84_26235</name>
</gene>
<evidence type="ECO:0000313" key="1">
    <source>
        <dbReference type="EMBL" id="QUX21842.1"/>
    </source>
</evidence>
<evidence type="ECO:0000313" key="2">
    <source>
        <dbReference type="Proteomes" id="UP000676079"/>
    </source>
</evidence>
<dbReference type="RefSeq" id="WP_220563066.1">
    <property type="nucleotide sequence ID" value="NZ_CP074133.1"/>
</dbReference>
<protein>
    <submittedName>
        <fullName evidence="1">Uncharacterized protein</fullName>
    </submittedName>
</protein>
<reference evidence="1 2" key="1">
    <citation type="submission" date="2021-05" db="EMBL/GenBank/DDBJ databases">
        <title>Direct Submission.</title>
        <authorList>
            <person name="Li K."/>
            <person name="Gao J."/>
        </authorList>
    </citation>
    <scope>NUCLEOTIDE SEQUENCE [LARGE SCALE GENOMIC DNA]</scope>
    <source>
        <strain evidence="1 2">Mg02</strain>
    </source>
</reference>
<dbReference type="Proteomes" id="UP000676079">
    <property type="component" value="Chromosome"/>
</dbReference>
<organism evidence="1 2">
    <name type="scientific">Nocardiopsis changdeensis</name>
    <dbReference type="NCBI Taxonomy" id="2831969"/>
    <lineage>
        <taxon>Bacteria</taxon>
        <taxon>Bacillati</taxon>
        <taxon>Actinomycetota</taxon>
        <taxon>Actinomycetes</taxon>
        <taxon>Streptosporangiales</taxon>
        <taxon>Nocardiopsidaceae</taxon>
        <taxon>Nocardiopsis</taxon>
    </lineage>
</organism>
<proteinExistence type="predicted"/>
<name>A0ABX8BHX9_9ACTN</name>
<dbReference type="EMBL" id="CP074133">
    <property type="protein sequence ID" value="QUX21842.1"/>
    <property type="molecule type" value="Genomic_DNA"/>
</dbReference>
<accession>A0ABX8BHX9</accession>